<sequence>MSQSISQSIQDIRSMVNEQKKLSEDILKLMEQSEVHNSPLTKNKTKRKKDVAYYLNKIEKLTSTSDECAEVKYNLFPIRDERAYLFYKMQLAAFWTSDELDFFKDLQDFNNFTPFERRVISLIHSFFSIADGYVSDLYAKRIMYDCESKEEEFFIMIQCTIENIHNETYSLIDAGLNPDDDARLAIRLELEATVIGEKTKWMNRWMSDSSSRPMRLLANVCMEGLFFQSSFAIIFRFRPTGKIQNIIFANEQISKDEGIHTKFSIDRYNILRERGVILPSLEDVIALIREAVEIEKRFARYVLGEGEIDEETGEVIYEHGLNPELLETYIEILANNIMIRLGYDPIYDSQPSSLPGWLRDIASEIKSNFYEIGVGSYSQLNVTKAVDWKSRIEQKKEVSTAQYDDPESVQF</sequence>
<dbReference type="PANTHER" id="PTHR23409">
    <property type="entry name" value="RIBONUCLEOSIDE-DIPHOSPHATE REDUCTASE SMALL CHAIN"/>
    <property type="match status" value="1"/>
</dbReference>
<dbReference type="PANTHER" id="PTHR23409:SF18">
    <property type="entry name" value="RIBONUCLEOSIDE-DIPHOSPHATE REDUCTASE SUBUNIT M2"/>
    <property type="match status" value="1"/>
</dbReference>
<proteinExistence type="inferred from homology"/>
<dbReference type="InterPro" id="IPR009078">
    <property type="entry name" value="Ferritin-like_SF"/>
</dbReference>
<evidence type="ECO:0000256" key="1">
    <source>
        <dbReference type="ARBA" id="ARBA00009303"/>
    </source>
</evidence>
<dbReference type="Gene3D" id="1.10.620.20">
    <property type="entry name" value="Ribonucleotide Reductase, subunit A"/>
    <property type="match status" value="1"/>
</dbReference>
<dbReference type="SUPFAM" id="SSF47240">
    <property type="entry name" value="Ferritin-like"/>
    <property type="match status" value="1"/>
</dbReference>
<protein>
    <submittedName>
        <fullName evidence="2">Uncharacterized protein</fullName>
    </submittedName>
</protein>
<dbReference type="CDD" id="cd01049">
    <property type="entry name" value="RNRR2"/>
    <property type="match status" value="1"/>
</dbReference>
<evidence type="ECO:0000313" key="2">
    <source>
        <dbReference type="EMBL" id="QHS93123.1"/>
    </source>
</evidence>
<dbReference type="InterPro" id="IPR012348">
    <property type="entry name" value="RNR-like"/>
</dbReference>
<dbReference type="GO" id="GO:0016491">
    <property type="term" value="F:oxidoreductase activity"/>
    <property type="evidence" value="ECO:0007669"/>
    <property type="project" value="InterPro"/>
</dbReference>
<dbReference type="InterPro" id="IPR000358">
    <property type="entry name" value="RNR_small_fam"/>
</dbReference>
<dbReference type="Pfam" id="PF00268">
    <property type="entry name" value="Ribonuc_red_sm"/>
    <property type="match status" value="1"/>
</dbReference>
<accession>A0A6C0BPD8</accession>
<reference evidence="2" key="1">
    <citation type="journal article" date="2020" name="Nature">
        <title>Giant virus diversity and host interactions through global metagenomics.</title>
        <authorList>
            <person name="Schulz F."/>
            <person name="Roux S."/>
            <person name="Paez-Espino D."/>
            <person name="Jungbluth S."/>
            <person name="Walsh D.A."/>
            <person name="Denef V.J."/>
            <person name="McMahon K.D."/>
            <person name="Konstantinidis K.T."/>
            <person name="Eloe-Fadrosh E.A."/>
            <person name="Kyrpides N.C."/>
            <person name="Woyke T."/>
        </authorList>
    </citation>
    <scope>NUCLEOTIDE SEQUENCE</scope>
    <source>
        <strain evidence="2">GVMAG-M-3300017651-5</strain>
    </source>
</reference>
<dbReference type="InterPro" id="IPR033909">
    <property type="entry name" value="RNR_small"/>
</dbReference>
<dbReference type="EMBL" id="MN739197">
    <property type="protein sequence ID" value="QHS93123.1"/>
    <property type="molecule type" value="Genomic_DNA"/>
</dbReference>
<dbReference type="GO" id="GO:0009263">
    <property type="term" value="P:deoxyribonucleotide biosynthetic process"/>
    <property type="evidence" value="ECO:0007669"/>
    <property type="project" value="InterPro"/>
</dbReference>
<dbReference type="AlphaFoldDB" id="A0A6C0BPD8"/>
<name>A0A6C0BPD8_9ZZZZ</name>
<comment type="similarity">
    <text evidence="1">Belongs to the ribonucleoside diphosphate reductase small chain family.</text>
</comment>
<organism evidence="2">
    <name type="scientific">viral metagenome</name>
    <dbReference type="NCBI Taxonomy" id="1070528"/>
    <lineage>
        <taxon>unclassified sequences</taxon>
        <taxon>metagenomes</taxon>
        <taxon>organismal metagenomes</taxon>
    </lineage>
</organism>